<protein>
    <submittedName>
        <fullName evidence="11">ABC transporter ATP-binding protein</fullName>
    </submittedName>
</protein>
<evidence type="ECO:0000256" key="1">
    <source>
        <dbReference type="ARBA" id="ARBA00004651"/>
    </source>
</evidence>
<reference evidence="11" key="1">
    <citation type="submission" date="2020-07" db="EMBL/GenBank/DDBJ databases">
        <title>Huge and variable diversity of episymbiotic CPR bacteria and DPANN archaea in groundwater ecosystems.</title>
        <authorList>
            <person name="He C.Y."/>
            <person name="Keren R."/>
            <person name="Whittaker M."/>
            <person name="Farag I.F."/>
            <person name="Doudna J."/>
            <person name="Cate J.H.D."/>
            <person name="Banfield J.F."/>
        </authorList>
    </citation>
    <scope>NUCLEOTIDE SEQUENCE</scope>
    <source>
        <strain evidence="11">NC_groundwater_972_Pr1_S-0.2um_49_27</strain>
    </source>
</reference>
<dbReference type="EMBL" id="JACQCQ010000008">
    <property type="protein sequence ID" value="MBI3627481.1"/>
    <property type="molecule type" value="Genomic_DNA"/>
</dbReference>
<dbReference type="InterPro" id="IPR003439">
    <property type="entry name" value="ABC_transporter-like_ATP-bd"/>
</dbReference>
<keyword evidence="2" id="KW-0813">Transport</keyword>
<comment type="caution">
    <text evidence="11">The sequence shown here is derived from an EMBL/GenBank/DDBJ whole genome shotgun (WGS) entry which is preliminary data.</text>
</comment>
<evidence type="ECO:0000259" key="10">
    <source>
        <dbReference type="PROSITE" id="PS50929"/>
    </source>
</evidence>
<dbReference type="PANTHER" id="PTHR43394:SF1">
    <property type="entry name" value="ATP-BINDING CASSETTE SUB-FAMILY B MEMBER 10, MITOCHONDRIAL"/>
    <property type="match status" value="1"/>
</dbReference>
<keyword evidence="5 11" id="KW-0067">ATP-binding</keyword>
<feature type="transmembrane region" description="Helical" evidence="8">
    <location>
        <begin position="250"/>
        <end position="275"/>
    </location>
</feature>
<dbReference type="SMART" id="SM00382">
    <property type="entry name" value="AAA"/>
    <property type="match status" value="1"/>
</dbReference>
<dbReference type="PROSITE" id="PS50929">
    <property type="entry name" value="ABC_TM1F"/>
    <property type="match status" value="1"/>
</dbReference>
<keyword evidence="6 8" id="KW-1133">Transmembrane helix</keyword>
<evidence type="ECO:0000256" key="8">
    <source>
        <dbReference type="SAM" id="Phobius"/>
    </source>
</evidence>
<accession>A0A9D6LSW2</accession>
<dbReference type="Pfam" id="PF00664">
    <property type="entry name" value="ABC_membrane"/>
    <property type="match status" value="1"/>
</dbReference>
<dbReference type="PROSITE" id="PS00211">
    <property type="entry name" value="ABC_TRANSPORTER_1"/>
    <property type="match status" value="1"/>
</dbReference>
<dbReference type="GO" id="GO:0015421">
    <property type="term" value="F:ABC-type oligopeptide transporter activity"/>
    <property type="evidence" value="ECO:0007669"/>
    <property type="project" value="TreeGrafter"/>
</dbReference>
<dbReference type="Gene3D" id="3.40.50.300">
    <property type="entry name" value="P-loop containing nucleotide triphosphate hydrolases"/>
    <property type="match status" value="1"/>
</dbReference>
<dbReference type="PROSITE" id="PS50893">
    <property type="entry name" value="ABC_TRANSPORTER_2"/>
    <property type="match status" value="1"/>
</dbReference>
<evidence type="ECO:0000256" key="7">
    <source>
        <dbReference type="ARBA" id="ARBA00023136"/>
    </source>
</evidence>
<dbReference type="SUPFAM" id="SSF52540">
    <property type="entry name" value="P-loop containing nucleoside triphosphate hydrolases"/>
    <property type="match status" value="1"/>
</dbReference>
<dbReference type="GO" id="GO:0005524">
    <property type="term" value="F:ATP binding"/>
    <property type="evidence" value="ECO:0007669"/>
    <property type="project" value="UniProtKB-KW"/>
</dbReference>
<name>A0A9D6LSW2_9BACT</name>
<evidence type="ECO:0000256" key="3">
    <source>
        <dbReference type="ARBA" id="ARBA00022692"/>
    </source>
</evidence>
<dbReference type="Proteomes" id="UP000808388">
    <property type="component" value="Unassembled WGS sequence"/>
</dbReference>
<feature type="domain" description="ABC transmembrane type-1" evidence="10">
    <location>
        <begin position="24"/>
        <end position="311"/>
    </location>
</feature>
<evidence type="ECO:0000256" key="2">
    <source>
        <dbReference type="ARBA" id="ARBA00022448"/>
    </source>
</evidence>
<keyword evidence="3 8" id="KW-0812">Transmembrane</keyword>
<gene>
    <name evidence="11" type="ORF">HY220_01900</name>
</gene>
<feature type="domain" description="ABC transporter" evidence="9">
    <location>
        <begin position="345"/>
        <end position="579"/>
    </location>
</feature>
<proteinExistence type="predicted"/>
<organism evidence="11 12">
    <name type="scientific">Candidatus Sungiibacteriota bacterium</name>
    <dbReference type="NCBI Taxonomy" id="2750080"/>
    <lineage>
        <taxon>Bacteria</taxon>
        <taxon>Candidatus Sungiibacteriota</taxon>
    </lineage>
</organism>
<dbReference type="InterPro" id="IPR027417">
    <property type="entry name" value="P-loop_NTPase"/>
</dbReference>
<dbReference type="InterPro" id="IPR036640">
    <property type="entry name" value="ABC1_TM_sf"/>
</dbReference>
<evidence type="ECO:0000256" key="4">
    <source>
        <dbReference type="ARBA" id="ARBA00022741"/>
    </source>
</evidence>
<evidence type="ECO:0000259" key="9">
    <source>
        <dbReference type="PROSITE" id="PS50893"/>
    </source>
</evidence>
<dbReference type="InterPro" id="IPR039421">
    <property type="entry name" value="Type_1_exporter"/>
</dbReference>
<evidence type="ECO:0000256" key="6">
    <source>
        <dbReference type="ARBA" id="ARBA00022989"/>
    </source>
</evidence>
<feature type="transmembrane region" description="Helical" evidence="8">
    <location>
        <begin position="169"/>
        <end position="189"/>
    </location>
</feature>
<keyword evidence="7 8" id="KW-0472">Membrane</keyword>
<dbReference type="AlphaFoldDB" id="A0A9D6LSW2"/>
<comment type="subcellular location">
    <subcellularLocation>
        <location evidence="1">Cell membrane</location>
        <topology evidence="1">Multi-pass membrane protein</topology>
    </subcellularLocation>
</comment>
<dbReference type="GO" id="GO:0016887">
    <property type="term" value="F:ATP hydrolysis activity"/>
    <property type="evidence" value="ECO:0007669"/>
    <property type="project" value="InterPro"/>
</dbReference>
<evidence type="ECO:0000256" key="5">
    <source>
        <dbReference type="ARBA" id="ARBA00022840"/>
    </source>
</evidence>
<dbReference type="FunFam" id="3.40.50.300:FF:000287">
    <property type="entry name" value="Multidrug ABC transporter ATP-binding protein"/>
    <property type="match status" value="1"/>
</dbReference>
<feature type="transmembrane region" description="Helical" evidence="8">
    <location>
        <begin position="21"/>
        <end position="44"/>
    </location>
</feature>
<evidence type="ECO:0000313" key="12">
    <source>
        <dbReference type="Proteomes" id="UP000808388"/>
    </source>
</evidence>
<dbReference type="Pfam" id="PF00005">
    <property type="entry name" value="ABC_tran"/>
    <property type="match status" value="1"/>
</dbReference>
<dbReference type="PANTHER" id="PTHR43394">
    <property type="entry name" value="ATP-DEPENDENT PERMEASE MDL1, MITOCHONDRIAL"/>
    <property type="match status" value="1"/>
</dbReference>
<keyword evidence="4" id="KW-0547">Nucleotide-binding</keyword>
<dbReference type="GO" id="GO:0005886">
    <property type="term" value="C:plasma membrane"/>
    <property type="evidence" value="ECO:0007669"/>
    <property type="project" value="UniProtKB-SubCell"/>
</dbReference>
<dbReference type="InterPro" id="IPR017871">
    <property type="entry name" value="ABC_transporter-like_CS"/>
</dbReference>
<evidence type="ECO:0000313" key="11">
    <source>
        <dbReference type="EMBL" id="MBI3627481.1"/>
    </source>
</evidence>
<dbReference type="InterPro" id="IPR011527">
    <property type="entry name" value="ABC1_TM_dom"/>
</dbReference>
<dbReference type="SUPFAM" id="SSF90123">
    <property type="entry name" value="ABC transporter transmembrane region"/>
    <property type="match status" value="1"/>
</dbReference>
<feature type="transmembrane region" description="Helical" evidence="8">
    <location>
        <begin position="64"/>
        <end position="83"/>
    </location>
</feature>
<feature type="transmembrane region" description="Helical" evidence="8">
    <location>
        <begin position="143"/>
        <end position="163"/>
    </location>
</feature>
<sequence length="587" mass="66559">MKQLTKDTYKVYWQHTKPYRGIVVLMVLSLALVTALDVVTPLFYKKFFDVIAAGSSNPAATFPKLFAIVLQVLALNALSWGLWRISVFSNNFLQPRVMTNLINTAFEYLHEHSYGFFVNRFAGALVRKVNRFSGAFENIADKLYWDLFPLVIKISGILIVLFIKSALLGWLMLGWAVLFMAINYSLAIYKLKYDIRSAEIDTRVTARLADTITNNVTIKLFTGFRDEVASFRRLTDEEYKMSRFVWNLGGYIEAVQAALTVILEFLIFWAALHLWREGRLTIGDFVLLQAYVLTTIHQLWNFGRIFRQLYKNLADAEEMTEILNTPHEIQNEPAAPHLVVQAGKIEFRDVSFTYKNGRSVMKNFNLIIQPGERVGIVGASGAGKTTLSALLFRFYDVRSGQILFDGQNIADVTQESLRSNISLVPQEPILFHRSLMENMRYGRRDATDQAVISAARLAHCDEFIEALPEKYNTYVGERGIKLSGGERQRVAIARAILKNAPILVLDEATSSLDSHSESLIQDALANLMKGKTTIVIAHRLSTIMRLDRIVVMKDGARLEEGTHQMLLDTSDSLYKKLWELQVGGFIV</sequence>
<dbReference type="InterPro" id="IPR003593">
    <property type="entry name" value="AAA+_ATPase"/>
</dbReference>
<dbReference type="Gene3D" id="1.20.1560.10">
    <property type="entry name" value="ABC transporter type 1, transmembrane domain"/>
    <property type="match status" value="1"/>
</dbReference>